<dbReference type="InterPro" id="IPR036615">
    <property type="entry name" value="Mur_ligase_C_dom_sf"/>
</dbReference>
<dbReference type="NCBIfam" id="TIGR01143">
    <property type="entry name" value="murF"/>
    <property type="match status" value="1"/>
</dbReference>
<comment type="catalytic activity">
    <reaction evidence="10 11">
        <text>D-alanyl-D-alanine + UDP-N-acetyl-alpha-D-muramoyl-L-alanyl-gamma-D-glutamyl-meso-2,6-diaminopimelate + ATP = UDP-N-acetyl-alpha-D-muramoyl-L-alanyl-gamma-D-glutamyl-meso-2,6-diaminopimeloyl-D-alanyl-D-alanine + ADP + phosphate + H(+)</text>
        <dbReference type="Rhea" id="RHEA:28374"/>
        <dbReference type="ChEBI" id="CHEBI:15378"/>
        <dbReference type="ChEBI" id="CHEBI:30616"/>
        <dbReference type="ChEBI" id="CHEBI:43474"/>
        <dbReference type="ChEBI" id="CHEBI:57822"/>
        <dbReference type="ChEBI" id="CHEBI:61386"/>
        <dbReference type="ChEBI" id="CHEBI:83905"/>
        <dbReference type="ChEBI" id="CHEBI:456216"/>
        <dbReference type="EC" id="6.3.2.10"/>
    </reaction>
</comment>
<sequence>MKRLPLSLLAHWAGGELVGDDLVIGTIAHDTRALVPGSLYVALRGERFDGHDFAYDAAMRGASAVLVEHAVKVDVPQVIVADTQLALARIAAGLQRDRVEKVVAITGSNGKTSVKALVVSILQRAGVTYFNPGNRNNEIGLPMAVIDAPDDADFSVYEMGAGKPGDIAYLTDIVTPEVALVNNVAPAHLERMGSLMGVAETKSAIYEALPADGTAVINADDAFAEYFASRVPDRRVLRFGLEASADIRARDIRADADGSWFVLVAPHGEVPVELHLAGRHNILNALAAASLAMACGVSLATIAEGLAAAPPVAGRQVAHALASGAVLIDDSYNANPGSLDAAIDTLAAGDGEAWLVLGDMRELGRDGEALHAEAGRRAKAAGIRRLYTLGPLSEAAARAFGDGAQSFENHKSLADALRADLRSGVRCLVKGSRGSAMDRIVAALLSTGEDTSHAA</sequence>
<keyword evidence="3 10" id="KW-0132">Cell division</keyword>
<evidence type="ECO:0000256" key="2">
    <source>
        <dbReference type="ARBA" id="ARBA00022598"/>
    </source>
</evidence>
<evidence type="ECO:0000259" key="14">
    <source>
        <dbReference type="Pfam" id="PF08245"/>
    </source>
</evidence>
<evidence type="ECO:0000313" key="15">
    <source>
        <dbReference type="EMBL" id="MEL1265947.1"/>
    </source>
</evidence>
<dbReference type="SUPFAM" id="SSF53244">
    <property type="entry name" value="MurD-like peptide ligases, peptide-binding domain"/>
    <property type="match status" value="1"/>
</dbReference>
<keyword evidence="7 10" id="KW-0573">Peptidoglycan synthesis</keyword>
<protein>
    <recommendedName>
        <fullName evidence="10 11">UDP-N-acetylmuramoyl-tripeptide--D-alanyl-D-alanine ligase</fullName>
        <ecNumber evidence="10 11">6.3.2.10</ecNumber>
    </recommendedName>
    <alternativeName>
        <fullName evidence="10">D-alanyl-D-alanine-adding enzyme</fullName>
    </alternativeName>
</protein>
<dbReference type="GO" id="GO:0047480">
    <property type="term" value="F:UDP-N-acetylmuramoyl-tripeptide-D-alanyl-D-alanine ligase activity"/>
    <property type="evidence" value="ECO:0007669"/>
    <property type="project" value="UniProtKB-EC"/>
</dbReference>
<dbReference type="InterPro" id="IPR036565">
    <property type="entry name" value="Mur-like_cat_sf"/>
</dbReference>
<dbReference type="InterPro" id="IPR005863">
    <property type="entry name" value="UDP-N-AcMur_synth"/>
</dbReference>
<evidence type="ECO:0000259" key="13">
    <source>
        <dbReference type="Pfam" id="PF02875"/>
    </source>
</evidence>
<dbReference type="Pfam" id="PF08245">
    <property type="entry name" value="Mur_ligase_M"/>
    <property type="match status" value="1"/>
</dbReference>
<comment type="pathway">
    <text evidence="10 11">Cell wall biogenesis; peptidoglycan biosynthesis.</text>
</comment>
<dbReference type="SUPFAM" id="SSF53623">
    <property type="entry name" value="MurD-like peptide ligases, catalytic domain"/>
    <property type="match status" value="1"/>
</dbReference>
<dbReference type="InterPro" id="IPR000713">
    <property type="entry name" value="Mur_ligase_N"/>
</dbReference>
<dbReference type="Gene3D" id="3.40.1190.10">
    <property type="entry name" value="Mur-like, catalytic domain"/>
    <property type="match status" value="1"/>
</dbReference>
<dbReference type="Pfam" id="PF02875">
    <property type="entry name" value="Mur_ligase_C"/>
    <property type="match status" value="1"/>
</dbReference>
<keyword evidence="9 10" id="KW-0961">Cell wall biogenesis/degradation</keyword>
<dbReference type="Gene3D" id="3.40.1390.10">
    <property type="entry name" value="MurE/MurF, N-terminal domain"/>
    <property type="match status" value="1"/>
</dbReference>
<organism evidence="15 16">
    <name type="scientific">Pseudoxanthomonas putridarboris</name>
    <dbReference type="NCBI Taxonomy" id="752605"/>
    <lineage>
        <taxon>Bacteria</taxon>
        <taxon>Pseudomonadati</taxon>
        <taxon>Pseudomonadota</taxon>
        <taxon>Gammaproteobacteria</taxon>
        <taxon>Lysobacterales</taxon>
        <taxon>Lysobacteraceae</taxon>
        <taxon>Pseudoxanthomonas</taxon>
    </lineage>
</organism>
<comment type="function">
    <text evidence="10 11">Involved in cell wall formation. Catalyzes the final step in the synthesis of UDP-N-acetylmuramoyl-pentapeptide, the precursor of murein.</text>
</comment>
<keyword evidence="16" id="KW-1185">Reference proteome</keyword>
<evidence type="ECO:0000256" key="11">
    <source>
        <dbReference type="RuleBase" id="RU004136"/>
    </source>
</evidence>
<evidence type="ECO:0000256" key="5">
    <source>
        <dbReference type="ARBA" id="ARBA00022840"/>
    </source>
</evidence>
<dbReference type="InterPro" id="IPR013221">
    <property type="entry name" value="Mur_ligase_cen"/>
</dbReference>
<evidence type="ECO:0000259" key="12">
    <source>
        <dbReference type="Pfam" id="PF01225"/>
    </source>
</evidence>
<dbReference type="SUPFAM" id="SSF63418">
    <property type="entry name" value="MurE/MurF N-terminal domain"/>
    <property type="match status" value="1"/>
</dbReference>
<comment type="caution">
    <text evidence="15">The sequence shown here is derived from an EMBL/GenBank/DDBJ whole genome shotgun (WGS) entry which is preliminary data.</text>
</comment>
<dbReference type="EMBL" id="JBBWWT010000010">
    <property type="protein sequence ID" value="MEL1265947.1"/>
    <property type="molecule type" value="Genomic_DNA"/>
</dbReference>
<dbReference type="PANTHER" id="PTHR43024">
    <property type="entry name" value="UDP-N-ACETYLMURAMOYL-TRIPEPTIDE--D-ALANYL-D-ALANINE LIGASE"/>
    <property type="match status" value="1"/>
</dbReference>
<evidence type="ECO:0000256" key="10">
    <source>
        <dbReference type="HAMAP-Rule" id="MF_02019"/>
    </source>
</evidence>
<evidence type="ECO:0000256" key="1">
    <source>
        <dbReference type="ARBA" id="ARBA00022490"/>
    </source>
</evidence>
<dbReference type="RefSeq" id="WP_341727116.1">
    <property type="nucleotide sequence ID" value="NZ_JBBWWT010000010.1"/>
</dbReference>
<evidence type="ECO:0000313" key="16">
    <source>
        <dbReference type="Proteomes" id="UP001459204"/>
    </source>
</evidence>
<accession>A0ABU9J3X1</accession>
<evidence type="ECO:0000256" key="4">
    <source>
        <dbReference type="ARBA" id="ARBA00022741"/>
    </source>
</evidence>
<dbReference type="PANTHER" id="PTHR43024:SF1">
    <property type="entry name" value="UDP-N-ACETYLMURAMOYL-TRIPEPTIDE--D-ALANYL-D-ALANINE LIGASE"/>
    <property type="match status" value="1"/>
</dbReference>
<keyword evidence="2 10" id="KW-0436">Ligase</keyword>
<keyword evidence="4 10" id="KW-0547">Nucleotide-binding</keyword>
<evidence type="ECO:0000256" key="8">
    <source>
        <dbReference type="ARBA" id="ARBA00023306"/>
    </source>
</evidence>
<dbReference type="InterPro" id="IPR035911">
    <property type="entry name" value="MurE/MurF_N"/>
</dbReference>
<keyword evidence="5 10" id="KW-0067">ATP-binding</keyword>
<evidence type="ECO:0000256" key="9">
    <source>
        <dbReference type="ARBA" id="ARBA00023316"/>
    </source>
</evidence>
<comment type="subcellular location">
    <subcellularLocation>
        <location evidence="10 11">Cytoplasm</location>
    </subcellularLocation>
</comment>
<feature type="domain" description="Mur ligase C-terminal" evidence="13">
    <location>
        <begin position="323"/>
        <end position="433"/>
    </location>
</feature>
<evidence type="ECO:0000256" key="6">
    <source>
        <dbReference type="ARBA" id="ARBA00022960"/>
    </source>
</evidence>
<dbReference type="EC" id="6.3.2.10" evidence="10 11"/>
<dbReference type="Gene3D" id="3.90.190.20">
    <property type="entry name" value="Mur ligase, C-terminal domain"/>
    <property type="match status" value="1"/>
</dbReference>
<keyword evidence="8 10" id="KW-0131">Cell cycle</keyword>
<dbReference type="HAMAP" id="MF_02019">
    <property type="entry name" value="MurF"/>
    <property type="match status" value="1"/>
</dbReference>
<feature type="domain" description="Mur ligase N-terminal catalytic" evidence="12">
    <location>
        <begin position="26"/>
        <end position="81"/>
    </location>
</feature>
<keyword evidence="1 10" id="KW-0963">Cytoplasm</keyword>
<dbReference type="Pfam" id="PF01225">
    <property type="entry name" value="Mur_ligase"/>
    <property type="match status" value="1"/>
</dbReference>
<gene>
    <name evidence="10 15" type="primary">murF</name>
    <name evidence="15" type="ORF">AAD027_16460</name>
</gene>
<proteinExistence type="inferred from homology"/>
<dbReference type="InterPro" id="IPR051046">
    <property type="entry name" value="MurCDEF_CellWall_CoF430Synth"/>
</dbReference>
<name>A0ABU9J3X1_9GAMM</name>
<feature type="domain" description="Mur ligase central" evidence="14">
    <location>
        <begin position="105"/>
        <end position="291"/>
    </location>
</feature>
<evidence type="ECO:0000256" key="7">
    <source>
        <dbReference type="ARBA" id="ARBA00022984"/>
    </source>
</evidence>
<comment type="similarity">
    <text evidence="10">Belongs to the MurCDEF family. MurF subfamily.</text>
</comment>
<reference evidence="15 16" key="1">
    <citation type="submission" date="2024-04" db="EMBL/GenBank/DDBJ databases">
        <title>Draft genome sequence of Pseudoxanthomonas putridarboris WD12.</title>
        <authorList>
            <person name="Oh J."/>
        </authorList>
    </citation>
    <scope>NUCLEOTIDE SEQUENCE [LARGE SCALE GENOMIC DNA]</scope>
    <source>
        <strain evidence="15 16">WD12</strain>
    </source>
</reference>
<feature type="binding site" evidence="10">
    <location>
        <begin position="107"/>
        <end position="113"/>
    </location>
    <ligand>
        <name>ATP</name>
        <dbReference type="ChEBI" id="CHEBI:30616"/>
    </ligand>
</feature>
<evidence type="ECO:0000256" key="3">
    <source>
        <dbReference type="ARBA" id="ARBA00022618"/>
    </source>
</evidence>
<dbReference type="Proteomes" id="UP001459204">
    <property type="component" value="Unassembled WGS sequence"/>
</dbReference>
<keyword evidence="6 10" id="KW-0133">Cell shape</keyword>
<dbReference type="InterPro" id="IPR004101">
    <property type="entry name" value="Mur_ligase_C"/>
</dbReference>